<proteinExistence type="predicted"/>
<feature type="region of interest" description="Disordered" evidence="1">
    <location>
        <begin position="21"/>
        <end position="53"/>
    </location>
</feature>
<evidence type="ECO:0000313" key="2">
    <source>
        <dbReference type="EMBL" id="KAH3860815.1"/>
    </source>
</evidence>
<comment type="caution">
    <text evidence="2">The sequence shown here is derived from an EMBL/GenBank/DDBJ whole genome shotgun (WGS) entry which is preliminary data.</text>
</comment>
<sequence length="53" mass="5568">MRTDPPLESLTVQRTNVRTASLTTMHGHQSPPDPGLFSLSQGSYTPGDVAGTG</sequence>
<reference evidence="2" key="1">
    <citation type="journal article" date="2019" name="bioRxiv">
        <title>The Genome of the Zebra Mussel, Dreissena polymorpha: A Resource for Invasive Species Research.</title>
        <authorList>
            <person name="McCartney M.A."/>
            <person name="Auch B."/>
            <person name="Kono T."/>
            <person name="Mallez S."/>
            <person name="Zhang Y."/>
            <person name="Obille A."/>
            <person name="Becker A."/>
            <person name="Abrahante J.E."/>
            <person name="Garbe J."/>
            <person name="Badalamenti J.P."/>
            <person name="Herman A."/>
            <person name="Mangelson H."/>
            <person name="Liachko I."/>
            <person name="Sullivan S."/>
            <person name="Sone E.D."/>
            <person name="Koren S."/>
            <person name="Silverstein K.A.T."/>
            <person name="Beckman K.B."/>
            <person name="Gohl D.M."/>
        </authorList>
    </citation>
    <scope>NUCLEOTIDE SEQUENCE</scope>
    <source>
        <strain evidence="2">Duluth1</strain>
        <tissue evidence="2">Whole animal</tissue>
    </source>
</reference>
<reference evidence="2" key="2">
    <citation type="submission" date="2020-11" db="EMBL/GenBank/DDBJ databases">
        <authorList>
            <person name="McCartney M.A."/>
            <person name="Auch B."/>
            <person name="Kono T."/>
            <person name="Mallez S."/>
            <person name="Becker A."/>
            <person name="Gohl D.M."/>
            <person name="Silverstein K.A.T."/>
            <person name="Koren S."/>
            <person name="Bechman K.B."/>
            <person name="Herman A."/>
            <person name="Abrahante J.E."/>
            <person name="Garbe J."/>
        </authorList>
    </citation>
    <scope>NUCLEOTIDE SEQUENCE</scope>
    <source>
        <strain evidence="2">Duluth1</strain>
        <tissue evidence="2">Whole animal</tissue>
    </source>
</reference>
<accession>A0A9D4LMN8</accession>
<organism evidence="2 3">
    <name type="scientific">Dreissena polymorpha</name>
    <name type="common">Zebra mussel</name>
    <name type="synonym">Mytilus polymorpha</name>
    <dbReference type="NCBI Taxonomy" id="45954"/>
    <lineage>
        <taxon>Eukaryota</taxon>
        <taxon>Metazoa</taxon>
        <taxon>Spiralia</taxon>
        <taxon>Lophotrochozoa</taxon>
        <taxon>Mollusca</taxon>
        <taxon>Bivalvia</taxon>
        <taxon>Autobranchia</taxon>
        <taxon>Heteroconchia</taxon>
        <taxon>Euheterodonta</taxon>
        <taxon>Imparidentia</taxon>
        <taxon>Neoheterodontei</taxon>
        <taxon>Myida</taxon>
        <taxon>Dreissenoidea</taxon>
        <taxon>Dreissenidae</taxon>
        <taxon>Dreissena</taxon>
    </lineage>
</organism>
<evidence type="ECO:0000313" key="3">
    <source>
        <dbReference type="Proteomes" id="UP000828390"/>
    </source>
</evidence>
<keyword evidence="3" id="KW-1185">Reference proteome</keyword>
<protein>
    <submittedName>
        <fullName evidence="2">Uncharacterized protein</fullName>
    </submittedName>
</protein>
<dbReference type="Proteomes" id="UP000828390">
    <property type="component" value="Unassembled WGS sequence"/>
</dbReference>
<dbReference type="AlphaFoldDB" id="A0A9D4LMN8"/>
<dbReference type="EMBL" id="JAIWYP010000002">
    <property type="protein sequence ID" value="KAH3860815.1"/>
    <property type="molecule type" value="Genomic_DNA"/>
</dbReference>
<gene>
    <name evidence="2" type="ORF">DPMN_023739</name>
</gene>
<name>A0A9D4LMN8_DREPO</name>
<evidence type="ECO:0000256" key="1">
    <source>
        <dbReference type="SAM" id="MobiDB-lite"/>
    </source>
</evidence>